<evidence type="ECO:0000313" key="15">
    <source>
        <dbReference type="Proteomes" id="UP000501705"/>
    </source>
</evidence>
<evidence type="ECO:0000256" key="7">
    <source>
        <dbReference type="ARBA" id="ARBA00022516"/>
    </source>
</evidence>
<dbReference type="SUPFAM" id="SSF52777">
    <property type="entry name" value="CoA-dependent acyltransferases"/>
    <property type="match status" value="2"/>
</dbReference>
<evidence type="ECO:0000259" key="13">
    <source>
        <dbReference type="Pfam" id="PF16911"/>
    </source>
</evidence>
<feature type="domain" description="Phthiocerol/phthiodiolone dimycocerosyl transferase C-terminal" evidence="13">
    <location>
        <begin position="202"/>
        <end position="385"/>
    </location>
</feature>
<evidence type="ECO:0000256" key="4">
    <source>
        <dbReference type="ARBA" id="ARBA00006558"/>
    </source>
</evidence>
<comment type="catalytic activity">
    <reaction evidence="1">
        <text>2 a mycocerosyl-[mycocerosic acid synthase] + a phthiocerol = a dimycocerosyl phthiocerol + 2 holo-[mycocerosic acid synthase].</text>
        <dbReference type="EC" id="2.3.1.282"/>
    </reaction>
</comment>
<dbReference type="AlphaFoldDB" id="A0A6G9XP59"/>
<dbReference type="Proteomes" id="UP000501705">
    <property type="component" value="Chromosome"/>
</dbReference>
<comment type="similarity">
    <text evidence="4">Belongs to the acyltransferase PapA5 family.</text>
</comment>
<evidence type="ECO:0000256" key="1">
    <source>
        <dbReference type="ARBA" id="ARBA00000026"/>
    </source>
</evidence>
<evidence type="ECO:0000256" key="8">
    <source>
        <dbReference type="ARBA" id="ARBA00022679"/>
    </source>
</evidence>
<dbReference type="EMBL" id="CP046171">
    <property type="protein sequence ID" value="QIS02694.1"/>
    <property type="molecule type" value="Genomic_DNA"/>
</dbReference>
<evidence type="ECO:0000256" key="6">
    <source>
        <dbReference type="ARBA" id="ARBA00013449"/>
    </source>
</evidence>
<sequence length="414" mass="43470">MISAPVRVAGGVEIRLGRIDHGFVPRKLTVSYVTVCVGAVDIALLRRAFGLLCRKYPMLCGTIEVAGDVCSLRVPEDGCAATAFVEGGVGDWLAPLDPACGLAELTIVRRGVRTEVVLRVSHAINDATMGFALLEHFWRTVTALSTGGPHPDPTVIHPHSLEAAFRARSMRLPELAMAAMGPAHSVAASDTGVDAVFAPRPEQRITLSQGDTGALLARARASGTTLHALLSAAIVGAERAMSAETVGGTAALPMIMFHLADLRAQLRPPASPDEITNALGFAPTVTACERTCDLSVLAKQVKAQIVAGVADGTALAVMLAAATAAAQGRPRTGAGNFITNWGVVPELPVPPGIEVVDFRGFATSESVGWIGYFVSTFAGRLSIELAFSARFHRLAQIVELRENVVANLARLAHR</sequence>
<dbReference type="Pfam" id="PF16911">
    <property type="entry name" value="PapA_C"/>
    <property type="match status" value="1"/>
</dbReference>
<accession>A0A6G9XP59</accession>
<keyword evidence="8" id="KW-0808">Transferase</keyword>
<name>A0A6G9XP59_NOCBR</name>
<dbReference type="InterPro" id="IPR031641">
    <property type="entry name" value="PapA_C"/>
</dbReference>
<keyword evidence="9" id="KW-0012">Acyltransferase</keyword>
<comment type="catalytic activity">
    <reaction evidence="2">
        <text>2 a mycocerosyl-[mycocerosic acid synthase] + a phenolphthiocerol = a dimycocerosyl phenolphthiocerol + 2 holo-[mycocerosic acid synthase].</text>
        <dbReference type="EC" id="2.3.1.282"/>
    </reaction>
</comment>
<dbReference type="InterPro" id="IPR023213">
    <property type="entry name" value="CAT-like_dom_sf"/>
</dbReference>
<evidence type="ECO:0000313" key="14">
    <source>
        <dbReference type="EMBL" id="QIS02694.1"/>
    </source>
</evidence>
<comment type="catalytic activity">
    <reaction evidence="3">
        <text>2 a mycocerosyl-[mycocerosic acid synthase] + a phthiodiolone = a dimycocerosyl phthiodiolone + 2 holo-[mycocerosic acid synthase].</text>
        <dbReference type="EC" id="2.3.1.282"/>
    </reaction>
</comment>
<dbReference type="Gene3D" id="3.30.559.10">
    <property type="entry name" value="Chloramphenicol acetyltransferase-like domain"/>
    <property type="match status" value="1"/>
</dbReference>
<dbReference type="RefSeq" id="WP_167461774.1">
    <property type="nucleotide sequence ID" value="NZ_CP046171.1"/>
</dbReference>
<evidence type="ECO:0000256" key="5">
    <source>
        <dbReference type="ARBA" id="ARBA00012866"/>
    </source>
</evidence>
<proteinExistence type="inferred from homology"/>
<keyword evidence="7" id="KW-0443">Lipid metabolism</keyword>
<reference evidence="14 15" key="1">
    <citation type="journal article" date="2019" name="ACS Chem. Biol.">
        <title>Identification and Mobilization of a Cryptic Antibiotic Biosynthesis Gene Locus from a Human-Pathogenic Nocardia Isolate.</title>
        <authorList>
            <person name="Herisse M."/>
            <person name="Ishida K."/>
            <person name="Porter J.L."/>
            <person name="Howden B."/>
            <person name="Hertweck C."/>
            <person name="Stinear T.P."/>
            <person name="Pidot S.J."/>
        </authorList>
    </citation>
    <scope>NUCLEOTIDE SEQUENCE [LARGE SCALE GENOMIC DNA]</scope>
    <source>
        <strain evidence="14 15">AUSMDU00024985</strain>
    </source>
</reference>
<organism evidence="14 15">
    <name type="scientific">Nocardia brasiliensis</name>
    <dbReference type="NCBI Taxonomy" id="37326"/>
    <lineage>
        <taxon>Bacteria</taxon>
        <taxon>Bacillati</taxon>
        <taxon>Actinomycetota</taxon>
        <taxon>Actinomycetes</taxon>
        <taxon>Mycobacteriales</taxon>
        <taxon>Nocardiaceae</taxon>
        <taxon>Nocardia</taxon>
    </lineage>
</organism>
<evidence type="ECO:0000256" key="11">
    <source>
        <dbReference type="ARBA" id="ARBA00032317"/>
    </source>
</evidence>
<evidence type="ECO:0000256" key="9">
    <source>
        <dbReference type="ARBA" id="ARBA00023315"/>
    </source>
</evidence>
<evidence type="ECO:0000256" key="10">
    <source>
        <dbReference type="ARBA" id="ARBA00030465"/>
    </source>
</evidence>
<evidence type="ECO:0000256" key="3">
    <source>
        <dbReference type="ARBA" id="ARBA00001907"/>
    </source>
</evidence>
<dbReference type="GO" id="GO:0016746">
    <property type="term" value="F:acyltransferase activity"/>
    <property type="evidence" value="ECO:0007669"/>
    <property type="project" value="UniProtKB-KW"/>
</dbReference>
<keyword evidence="7" id="KW-0444">Lipid biosynthesis</keyword>
<dbReference type="EC" id="2.3.1.282" evidence="5"/>
<dbReference type="Gene3D" id="3.30.559.30">
    <property type="entry name" value="Nonribosomal peptide synthetase, condensation domain"/>
    <property type="match status" value="1"/>
</dbReference>
<evidence type="ECO:0000256" key="2">
    <source>
        <dbReference type="ARBA" id="ARBA00000625"/>
    </source>
</evidence>
<gene>
    <name evidence="14" type="ORF">F5X71_10500</name>
</gene>
<evidence type="ECO:0000256" key="12">
    <source>
        <dbReference type="ARBA" id="ARBA00033407"/>
    </source>
</evidence>
<protein>
    <recommendedName>
        <fullName evidence="6">Phthiocerol/phthiodiolone dimycocerosyl transferase</fullName>
        <ecNumber evidence="5">2.3.1.282</ecNumber>
    </recommendedName>
    <alternativeName>
        <fullName evidence="12">Acyltransferase PapA5</fullName>
    </alternativeName>
    <alternativeName>
        <fullName evidence="10">Phthiocerol/phthiodiolone O-acyltransferase</fullName>
    </alternativeName>
    <alternativeName>
        <fullName evidence="11">Polyketide synthase-associated protein A5</fullName>
    </alternativeName>
</protein>